<dbReference type="Gene3D" id="1.10.3470.10">
    <property type="entry name" value="ABC transporter involved in vitamin B12 uptake, BtuC"/>
    <property type="match status" value="1"/>
</dbReference>
<comment type="subcellular location">
    <subcellularLocation>
        <location evidence="1">Cell membrane</location>
        <topology evidence="1">Multi-pass membrane protein</topology>
    </subcellularLocation>
</comment>
<dbReference type="InterPro" id="IPR037294">
    <property type="entry name" value="ABC_BtuC-like"/>
</dbReference>
<dbReference type="Proteomes" id="UP000249432">
    <property type="component" value="Unassembled WGS sequence"/>
</dbReference>
<evidence type="ECO:0000256" key="1">
    <source>
        <dbReference type="ARBA" id="ARBA00004651"/>
    </source>
</evidence>
<feature type="transmembrane region" description="Helical" evidence="8">
    <location>
        <begin position="79"/>
        <end position="99"/>
    </location>
</feature>
<dbReference type="CDD" id="cd06550">
    <property type="entry name" value="TM_ABC_iron-siderophores_like"/>
    <property type="match status" value="1"/>
</dbReference>
<dbReference type="PANTHER" id="PTHR30472">
    <property type="entry name" value="FERRIC ENTEROBACTIN TRANSPORT SYSTEM PERMEASE PROTEIN"/>
    <property type="match status" value="1"/>
</dbReference>
<keyword evidence="7 8" id="KW-0472">Membrane</keyword>
<feature type="transmembrane region" description="Helical" evidence="8">
    <location>
        <begin position="217"/>
        <end position="239"/>
    </location>
</feature>
<keyword evidence="4" id="KW-1003">Cell membrane</keyword>
<name>A0A2W5SMD0_9CORY</name>
<proteinExistence type="inferred from homology"/>
<evidence type="ECO:0000256" key="5">
    <source>
        <dbReference type="ARBA" id="ARBA00022692"/>
    </source>
</evidence>
<dbReference type="SUPFAM" id="SSF81345">
    <property type="entry name" value="ABC transporter involved in vitamin B12 uptake, BtuC"/>
    <property type="match status" value="1"/>
</dbReference>
<evidence type="ECO:0000256" key="2">
    <source>
        <dbReference type="ARBA" id="ARBA00007935"/>
    </source>
</evidence>
<dbReference type="PANTHER" id="PTHR30472:SF25">
    <property type="entry name" value="ABC TRANSPORTER PERMEASE PROTEIN MJ0876-RELATED"/>
    <property type="match status" value="1"/>
</dbReference>
<evidence type="ECO:0000256" key="7">
    <source>
        <dbReference type="ARBA" id="ARBA00023136"/>
    </source>
</evidence>
<feature type="transmembrane region" description="Helical" evidence="8">
    <location>
        <begin position="332"/>
        <end position="352"/>
    </location>
</feature>
<comment type="caution">
    <text evidence="9">The sequence shown here is derived from an EMBL/GenBank/DDBJ whole genome shotgun (WGS) entry which is preliminary data.</text>
</comment>
<dbReference type="GO" id="GO:0033214">
    <property type="term" value="P:siderophore-iron import into cell"/>
    <property type="evidence" value="ECO:0007669"/>
    <property type="project" value="TreeGrafter"/>
</dbReference>
<sequence>MMKRSRTQSFHQTRVVATVIFFPTIIALLAISLVWSATAGQVETTPTQVLGSLLHSMRISWLDGPDHANAEAALWYVRFPRIIVGAIVGAGLGVSGVLLQGVFSNPLAEPGIIGVSSGAAVGASTAIALGASTTAAHQGLGPWMVTLAAFIAGLCTTAFIYFASRRNGRSEVVTLILTGVATNAMAGGIIAFLTFIADNAARDQIVFWQMGSIAGSSWTAAGIICIVTIPVSLLAWTLAKPLDLLSLGESQAHHLGVNVERLRASIVVIVSLLVAVGVAFTGIISFVGLVVPHTLRLIVGPGHRILIPASALGGALTLTIADVVARTAIRGADLPLGMLTALIGGPVFFYLLRRSRGHSGAWR</sequence>
<feature type="transmembrane region" description="Helical" evidence="8">
    <location>
        <begin position="305"/>
        <end position="325"/>
    </location>
</feature>
<accession>A0A2W5SMD0</accession>
<dbReference type="EMBL" id="QFRA01000018">
    <property type="protein sequence ID" value="PZR04309.1"/>
    <property type="molecule type" value="Genomic_DNA"/>
</dbReference>
<dbReference type="GO" id="GO:0005886">
    <property type="term" value="C:plasma membrane"/>
    <property type="evidence" value="ECO:0007669"/>
    <property type="project" value="UniProtKB-SubCell"/>
</dbReference>
<dbReference type="InterPro" id="IPR000522">
    <property type="entry name" value="ABC_transptr_permease_BtuC"/>
</dbReference>
<gene>
    <name evidence="9" type="ORF">DI525_07425</name>
</gene>
<feature type="transmembrane region" description="Helical" evidence="8">
    <location>
        <begin position="111"/>
        <end position="131"/>
    </location>
</feature>
<evidence type="ECO:0000256" key="3">
    <source>
        <dbReference type="ARBA" id="ARBA00022448"/>
    </source>
</evidence>
<dbReference type="AlphaFoldDB" id="A0A2W5SMD0"/>
<protein>
    <submittedName>
        <fullName evidence="9">ABC transporter permease</fullName>
    </submittedName>
</protein>
<feature type="transmembrane region" description="Helical" evidence="8">
    <location>
        <begin position="266"/>
        <end position="293"/>
    </location>
</feature>
<evidence type="ECO:0000256" key="4">
    <source>
        <dbReference type="ARBA" id="ARBA00022475"/>
    </source>
</evidence>
<dbReference type="FunFam" id="1.10.3470.10:FF:000001">
    <property type="entry name" value="Vitamin B12 ABC transporter permease BtuC"/>
    <property type="match status" value="1"/>
</dbReference>
<evidence type="ECO:0000256" key="8">
    <source>
        <dbReference type="SAM" id="Phobius"/>
    </source>
</evidence>
<comment type="similarity">
    <text evidence="2">Belongs to the binding-protein-dependent transport system permease family. FecCD subfamily.</text>
</comment>
<feature type="transmembrane region" description="Helical" evidence="8">
    <location>
        <begin position="175"/>
        <end position="197"/>
    </location>
</feature>
<evidence type="ECO:0000256" key="6">
    <source>
        <dbReference type="ARBA" id="ARBA00022989"/>
    </source>
</evidence>
<evidence type="ECO:0000313" key="9">
    <source>
        <dbReference type="EMBL" id="PZR04309.1"/>
    </source>
</evidence>
<feature type="transmembrane region" description="Helical" evidence="8">
    <location>
        <begin position="143"/>
        <end position="163"/>
    </location>
</feature>
<keyword evidence="5 8" id="KW-0812">Transmembrane</keyword>
<keyword evidence="6 8" id="KW-1133">Transmembrane helix</keyword>
<reference evidence="9 10" key="1">
    <citation type="submission" date="2017-08" db="EMBL/GenBank/DDBJ databases">
        <title>Infants hospitalized years apart are colonized by the same room-sourced microbial strains.</title>
        <authorList>
            <person name="Brooks B."/>
            <person name="Olm M.R."/>
            <person name="Firek B.A."/>
            <person name="Baker R."/>
            <person name="Thomas B.C."/>
            <person name="Morowitz M.J."/>
            <person name="Banfield J.F."/>
        </authorList>
    </citation>
    <scope>NUCLEOTIDE SEQUENCE [LARGE SCALE GENOMIC DNA]</scope>
    <source>
        <strain evidence="9">S2_003_000_R1_3</strain>
    </source>
</reference>
<organism evidence="9 10">
    <name type="scientific">Corynebacterium kroppenstedtii</name>
    <dbReference type="NCBI Taxonomy" id="161879"/>
    <lineage>
        <taxon>Bacteria</taxon>
        <taxon>Bacillati</taxon>
        <taxon>Actinomycetota</taxon>
        <taxon>Actinomycetes</taxon>
        <taxon>Mycobacteriales</taxon>
        <taxon>Corynebacteriaceae</taxon>
        <taxon>Corynebacterium</taxon>
    </lineage>
</organism>
<keyword evidence="3" id="KW-0813">Transport</keyword>
<dbReference type="RefSeq" id="WP_303735099.1">
    <property type="nucleotide sequence ID" value="NZ_CAKZHK010000009.1"/>
</dbReference>
<dbReference type="Pfam" id="PF01032">
    <property type="entry name" value="FecCD"/>
    <property type="match status" value="1"/>
</dbReference>
<evidence type="ECO:0000313" key="10">
    <source>
        <dbReference type="Proteomes" id="UP000249432"/>
    </source>
</evidence>
<dbReference type="GO" id="GO:0022857">
    <property type="term" value="F:transmembrane transporter activity"/>
    <property type="evidence" value="ECO:0007669"/>
    <property type="project" value="InterPro"/>
</dbReference>